<feature type="transmembrane region" description="Helical" evidence="13">
    <location>
        <begin position="26"/>
        <end position="49"/>
    </location>
</feature>
<dbReference type="GeneID" id="102730725"/>
<dbReference type="OrthoDB" id="9975554at2759"/>
<comment type="subcellular location">
    <subcellularLocation>
        <location evidence="2">Cell membrane</location>
        <topology evidence="2">Multi-pass membrane protein</topology>
    </subcellularLocation>
</comment>
<dbReference type="STRING" id="9713.A0A2U3XJD7"/>
<dbReference type="GO" id="GO:0004930">
    <property type="term" value="F:G protein-coupled receptor activity"/>
    <property type="evidence" value="ECO:0007669"/>
    <property type="project" value="UniProtKB-KW"/>
</dbReference>
<keyword evidence="11" id="KW-0807">Transducer</keyword>
<dbReference type="PRINTS" id="PR00245">
    <property type="entry name" value="OLFACTORYR"/>
</dbReference>
<evidence type="ECO:0000256" key="1">
    <source>
        <dbReference type="ARBA" id="ARBA00003929"/>
    </source>
</evidence>
<evidence type="ECO:0000259" key="14">
    <source>
        <dbReference type="PROSITE" id="PS50262"/>
    </source>
</evidence>
<evidence type="ECO:0000256" key="3">
    <source>
        <dbReference type="ARBA" id="ARBA00022475"/>
    </source>
</evidence>
<gene>
    <name evidence="16" type="primary">LOC102730725</name>
</gene>
<evidence type="ECO:0000313" key="15">
    <source>
        <dbReference type="Proteomes" id="UP000245341"/>
    </source>
</evidence>
<feature type="transmembrane region" description="Helical" evidence="13">
    <location>
        <begin position="61"/>
        <end position="83"/>
    </location>
</feature>
<evidence type="ECO:0000256" key="13">
    <source>
        <dbReference type="SAM" id="Phobius"/>
    </source>
</evidence>
<accession>A0A2U3XJD7</accession>
<evidence type="ECO:0000256" key="5">
    <source>
        <dbReference type="ARBA" id="ARBA00022692"/>
    </source>
</evidence>
<dbReference type="SUPFAM" id="SSF81321">
    <property type="entry name" value="Family A G protein-coupled receptor-like"/>
    <property type="match status" value="1"/>
</dbReference>
<dbReference type="GO" id="GO:0005886">
    <property type="term" value="C:plasma membrane"/>
    <property type="evidence" value="ECO:0007669"/>
    <property type="project" value="UniProtKB-SubCell"/>
</dbReference>
<protein>
    <submittedName>
        <fullName evidence="16">Olfactory receptor 10G3</fullName>
    </submittedName>
</protein>
<keyword evidence="8" id="KW-0297">G-protein coupled receptor</keyword>
<evidence type="ECO:0000256" key="8">
    <source>
        <dbReference type="ARBA" id="ARBA00023040"/>
    </source>
</evidence>
<comment type="function">
    <text evidence="1">Putative odorant or sperm cell receptor.</text>
</comment>
<dbReference type="KEGG" id="lww:102730725"/>
<sequence length="371" mass="41027">MEKVNSTLLTEFILTGIPYPLGLRTFLFVFFLLIYILTQLGNLLILVTVSVDPQLHARPMYIFLGVLSIIDMGISTIIVPRLMMNFTLGIKPIPFGGCVAQLYFYHFLGSTQCFLYTLMAYDRYLAICRPLRYPVLMNGRLCTILVAGAWVAGSIHGSIQATLTFRLPYCGPNQVDYFFCDIPAVLRLACADTTVNKQVTFVDIGVVVATCFSLILLSYVQITQAILRIHTNDGRHRAFSTCGAHVTVVTVYYVPCGFIYLRPETNSPLDGATALFPTAITPFLNPLIYTLRNQEVKLALKRMIGAPGTKSKPYNIHTIRSNTVLSEILLSSSSLVSPSDKQLSAAPTTESETTVTQKITKAGTLRHSEDS</sequence>
<organism evidence="15 16">
    <name type="scientific">Leptonychotes weddellii</name>
    <name type="common">Weddell seal</name>
    <name type="synonym">Otaria weddellii</name>
    <dbReference type="NCBI Taxonomy" id="9713"/>
    <lineage>
        <taxon>Eukaryota</taxon>
        <taxon>Metazoa</taxon>
        <taxon>Chordata</taxon>
        <taxon>Craniata</taxon>
        <taxon>Vertebrata</taxon>
        <taxon>Euteleostomi</taxon>
        <taxon>Mammalia</taxon>
        <taxon>Eutheria</taxon>
        <taxon>Laurasiatheria</taxon>
        <taxon>Carnivora</taxon>
        <taxon>Caniformia</taxon>
        <taxon>Pinnipedia</taxon>
        <taxon>Phocidae</taxon>
        <taxon>Monachinae</taxon>
        <taxon>Lobodontini</taxon>
        <taxon>Leptonychotes</taxon>
    </lineage>
</organism>
<dbReference type="PRINTS" id="PR00237">
    <property type="entry name" value="GPCRRHODOPSN"/>
</dbReference>
<dbReference type="InterPro" id="IPR000725">
    <property type="entry name" value="Olfact_rcpt"/>
</dbReference>
<keyword evidence="3" id="KW-1003">Cell membrane</keyword>
<keyword evidence="10 16" id="KW-0675">Receptor</keyword>
<dbReference type="Pfam" id="PF13853">
    <property type="entry name" value="7tm_4"/>
    <property type="match status" value="1"/>
</dbReference>
<reference evidence="16" key="1">
    <citation type="submission" date="2025-08" db="UniProtKB">
        <authorList>
            <consortium name="RefSeq"/>
        </authorList>
    </citation>
    <scope>IDENTIFICATION</scope>
    <source>
        <tissue evidence="16">Liver</tissue>
    </source>
</reference>
<keyword evidence="7 13" id="KW-1133">Transmembrane helix</keyword>
<dbReference type="InterPro" id="IPR000276">
    <property type="entry name" value="GPCR_Rhodpsn"/>
</dbReference>
<dbReference type="PROSITE" id="PS50262">
    <property type="entry name" value="G_PROTEIN_RECEP_F1_2"/>
    <property type="match status" value="1"/>
</dbReference>
<dbReference type="RefSeq" id="XP_006731448.1">
    <property type="nucleotide sequence ID" value="XM_006731385.1"/>
</dbReference>
<evidence type="ECO:0000256" key="2">
    <source>
        <dbReference type="ARBA" id="ARBA00004651"/>
    </source>
</evidence>
<feature type="compositionally biased region" description="Polar residues" evidence="12">
    <location>
        <begin position="345"/>
        <end position="359"/>
    </location>
</feature>
<keyword evidence="15" id="KW-1185">Reference proteome</keyword>
<dbReference type="AlphaFoldDB" id="A0A2U3XJD7"/>
<evidence type="ECO:0000256" key="10">
    <source>
        <dbReference type="ARBA" id="ARBA00023170"/>
    </source>
</evidence>
<dbReference type="PANTHER" id="PTHR26453">
    <property type="entry name" value="OLFACTORY RECEPTOR"/>
    <property type="match status" value="1"/>
</dbReference>
<evidence type="ECO:0000313" key="16">
    <source>
        <dbReference type="RefSeq" id="XP_006731448.1"/>
    </source>
</evidence>
<evidence type="ECO:0000256" key="9">
    <source>
        <dbReference type="ARBA" id="ARBA00023136"/>
    </source>
</evidence>
<dbReference type="Proteomes" id="UP000245341">
    <property type="component" value="Unplaced"/>
</dbReference>
<evidence type="ECO:0000256" key="7">
    <source>
        <dbReference type="ARBA" id="ARBA00022989"/>
    </source>
</evidence>
<keyword evidence="5 13" id="KW-0812">Transmembrane</keyword>
<dbReference type="InterPro" id="IPR017452">
    <property type="entry name" value="GPCR_Rhodpsn_7TM"/>
</dbReference>
<name>A0A2U3XJD7_LEPWE</name>
<evidence type="ECO:0000256" key="12">
    <source>
        <dbReference type="SAM" id="MobiDB-lite"/>
    </source>
</evidence>
<dbReference type="Gene3D" id="1.20.1070.10">
    <property type="entry name" value="Rhodopsin 7-helix transmembrane proteins"/>
    <property type="match status" value="1"/>
</dbReference>
<keyword evidence="4" id="KW-0716">Sensory transduction</keyword>
<keyword evidence="9 13" id="KW-0472">Membrane</keyword>
<dbReference type="GO" id="GO:0004984">
    <property type="term" value="F:olfactory receptor activity"/>
    <property type="evidence" value="ECO:0007669"/>
    <property type="project" value="InterPro"/>
</dbReference>
<feature type="transmembrane region" description="Helical" evidence="13">
    <location>
        <begin position="239"/>
        <end position="260"/>
    </location>
</feature>
<evidence type="ECO:0000256" key="11">
    <source>
        <dbReference type="ARBA" id="ARBA00023224"/>
    </source>
</evidence>
<keyword evidence="6" id="KW-0552">Olfaction</keyword>
<evidence type="ECO:0000256" key="4">
    <source>
        <dbReference type="ARBA" id="ARBA00022606"/>
    </source>
</evidence>
<feature type="region of interest" description="Disordered" evidence="12">
    <location>
        <begin position="338"/>
        <end position="371"/>
    </location>
</feature>
<feature type="domain" description="G-protein coupled receptors family 1 profile" evidence="14">
    <location>
        <begin position="41"/>
        <end position="289"/>
    </location>
</feature>
<proteinExistence type="predicted"/>
<feature type="transmembrane region" description="Helical" evidence="13">
    <location>
        <begin position="272"/>
        <end position="291"/>
    </location>
</feature>
<evidence type="ECO:0000256" key="6">
    <source>
        <dbReference type="ARBA" id="ARBA00022725"/>
    </source>
</evidence>
<feature type="transmembrane region" description="Helical" evidence="13">
    <location>
        <begin position="141"/>
        <end position="159"/>
    </location>
</feature>
<dbReference type="FunFam" id="1.20.1070.10:FF:000001">
    <property type="entry name" value="Olfactory receptor"/>
    <property type="match status" value="1"/>
</dbReference>
<feature type="transmembrane region" description="Helical" evidence="13">
    <location>
        <begin position="103"/>
        <end position="121"/>
    </location>
</feature>
<feature type="transmembrane region" description="Helical" evidence="13">
    <location>
        <begin position="204"/>
        <end position="227"/>
    </location>
</feature>